<dbReference type="SUPFAM" id="SSF56112">
    <property type="entry name" value="Protein kinase-like (PK-like)"/>
    <property type="match status" value="1"/>
</dbReference>
<dbReference type="Proteomes" id="UP000005143">
    <property type="component" value="Unassembled WGS sequence"/>
</dbReference>
<proteinExistence type="predicted"/>
<comment type="caution">
    <text evidence="2">The sequence shown here is derived from an EMBL/GenBank/DDBJ whole genome shotgun (WGS) entry which is preliminary data.</text>
</comment>
<sequence length="379" mass="41501">MPQLGRIAASVAVERLRPVRSDDPTVAPTRVADLTPAWMSRALCPDGRARVVAVDLIDGSHGTTSRHRLRLRYDRDPAPLGLPETVFAKSSPGVLQRITQAISGLVEARFYLQLREQLDVAAPCCHHGAYDQRRMATVLLLEDLVATQGATFLQPSDQVDQADAEQVVRTLATVHATFAGRPPAGFKSYGRQWRDAFALVDVESAFRRCLGECGELLDRSLRADPARTWRAVLASIAAHESRPPTLLHNDVHLGNWYRPAAGGIGLCDWQGVVLGDGARDLAYALSTVLAVDDRRAWEDDLLALYGEELHRRGGPAADPPALRDRYRAQLWGALAFWAPTFSPPRLMPGDMQPREVSGEMLRRIGSACLDHDAFAAVAA</sequence>
<evidence type="ECO:0000313" key="2">
    <source>
        <dbReference type="EMBL" id="EHN12863.1"/>
    </source>
</evidence>
<dbReference type="InterPro" id="IPR011009">
    <property type="entry name" value="Kinase-like_dom_sf"/>
</dbReference>
<protein>
    <recommendedName>
        <fullName evidence="1">Aminoglycoside phosphotransferase domain-containing protein</fullName>
    </recommendedName>
</protein>
<reference evidence="2 3" key="1">
    <citation type="journal article" date="2013" name="Biodegradation">
        <title>Quantitative proteomic analysis of ibuprofen-degrading Patulibacter sp. strain I11.</title>
        <authorList>
            <person name="Almeida B."/>
            <person name="Kjeldal H."/>
            <person name="Lolas I."/>
            <person name="Knudsen A.D."/>
            <person name="Carvalho G."/>
            <person name="Nielsen K.L."/>
            <person name="Barreto Crespo M.T."/>
            <person name="Stensballe A."/>
            <person name="Nielsen J.L."/>
        </authorList>
    </citation>
    <scope>NUCLEOTIDE SEQUENCE [LARGE SCALE GENOMIC DNA]</scope>
    <source>
        <strain evidence="2 3">I11</strain>
    </source>
</reference>
<dbReference type="Gene3D" id="3.90.1200.10">
    <property type="match status" value="1"/>
</dbReference>
<evidence type="ECO:0000313" key="3">
    <source>
        <dbReference type="Proteomes" id="UP000005143"/>
    </source>
</evidence>
<dbReference type="EMBL" id="AGUD01000006">
    <property type="protein sequence ID" value="EHN12863.1"/>
    <property type="molecule type" value="Genomic_DNA"/>
</dbReference>
<gene>
    <name evidence="2" type="ORF">PAI11_01680</name>
</gene>
<dbReference type="AlphaFoldDB" id="H0E060"/>
<name>H0E060_9ACTN</name>
<organism evidence="2 3">
    <name type="scientific">Patulibacter medicamentivorans</name>
    <dbReference type="NCBI Taxonomy" id="1097667"/>
    <lineage>
        <taxon>Bacteria</taxon>
        <taxon>Bacillati</taxon>
        <taxon>Actinomycetota</taxon>
        <taxon>Thermoleophilia</taxon>
        <taxon>Solirubrobacterales</taxon>
        <taxon>Patulibacteraceae</taxon>
        <taxon>Patulibacter</taxon>
    </lineage>
</organism>
<accession>H0E060</accession>
<feature type="domain" description="Aminoglycoside phosphotransferase" evidence="1">
    <location>
        <begin position="107"/>
        <end position="311"/>
    </location>
</feature>
<dbReference type="Pfam" id="PF01636">
    <property type="entry name" value="APH"/>
    <property type="match status" value="1"/>
</dbReference>
<dbReference type="InterPro" id="IPR002575">
    <property type="entry name" value="Aminoglycoside_PTrfase"/>
</dbReference>
<evidence type="ECO:0000259" key="1">
    <source>
        <dbReference type="Pfam" id="PF01636"/>
    </source>
</evidence>
<keyword evidence="3" id="KW-1185">Reference proteome</keyword>